<dbReference type="SUPFAM" id="SSF52540">
    <property type="entry name" value="P-loop containing nucleoside triphosphate hydrolases"/>
    <property type="match status" value="1"/>
</dbReference>
<evidence type="ECO:0000313" key="6">
    <source>
        <dbReference type="EMBL" id="OGM60199.1"/>
    </source>
</evidence>
<evidence type="ECO:0000313" key="7">
    <source>
        <dbReference type="Proteomes" id="UP000179018"/>
    </source>
</evidence>
<dbReference type="SUPFAM" id="SSF81271">
    <property type="entry name" value="TGS-like"/>
    <property type="match status" value="1"/>
</dbReference>
<sequence>MSDRPPIVQATVEFLDIAGLIAGAHKGEGLGNKFLAHIREVDAICHVVRAFSDPDIIKEGAVDPKTDLEIVETELKLADFQTLEKQKDPGNTPDKELKKRWEVVIKLKSEIQKGTPAREINLSEEEAKIAKELTLLTSKPILVTLNVEEKDLANAENLEEDYAKNTSLSKEQIVTICAKTEAELAELTPSDQKEYLENLGVENSGLERLIKKAFSTLGLITFLTAGEKEVRAWTIKKDTNAQEASGVIHTDFMDKFIKADIVEFERFVEGGWKNAREKGYVRSEGRDYVMKEGDVVEFRTGS</sequence>
<dbReference type="Proteomes" id="UP000179018">
    <property type="component" value="Unassembled WGS sequence"/>
</dbReference>
<dbReference type="GO" id="GO:0005737">
    <property type="term" value="C:cytoplasm"/>
    <property type="evidence" value="ECO:0007669"/>
    <property type="project" value="TreeGrafter"/>
</dbReference>
<dbReference type="GO" id="GO:0005525">
    <property type="term" value="F:GTP binding"/>
    <property type="evidence" value="ECO:0007669"/>
    <property type="project" value="InterPro"/>
</dbReference>
<dbReference type="InterPro" id="IPR013029">
    <property type="entry name" value="YchF_C"/>
</dbReference>
<keyword evidence="4" id="KW-0460">Magnesium</keyword>
<evidence type="ECO:0000256" key="4">
    <source>
        <dbReference type="ARBA" id="ARBA00022842"/>
    </source>
</evidence>
<protein>
    <submittedName>
        <fullName evidence="6">Redox-regulated ATPase YchF</fullName>
    </submittedName>
</protein>
<evidence type="ECO:0000256" key="2">
    <source>
        <dbReference type="ARBA" id="ARBA00022741"/>
    </source>
</evidence>
<dbReference type="Gene3D" id="3.40.50.300">
    <property type="entry name" value="P-loop containing nucleotide triphosphate hydrolases"/>
    <property type="match status" value="1"/>
</dbReference>
<dbReference type="InterPro" id="IPR004396">
    <property type="entry name" value="ATPase_YchF/OLA1"/>
</dbReference>
<dbReference type="NCBIfam" id="TIGR00092">
    <property type="entry name" value="redox-regulated ATPase YchF"/>
    <property type="match status" value="1"/>
</dbReference>
<dbReference type="PANTHER" id="PTHR23305:SF18">
    <property type="entry name" value="OBG-TYPE G DOMAIN-CONTAINING PROTEIN"/>
    <property type="match status" value="1"/>
</dbReference>
<dbReference type="GO" id="GO:0046872">
    <property type="term" value="F:metal ion binding"/>
    <property type="evidence" value="ECO:0007669"/>
    <property type="project" value="UniProtKB-KW"/>
</dbReference>
<dbReference type="GO" id="GO:0005524">
    <property type="term" value="F:ATP binding"/>
    <property type="evidence" value="ECO:0007669"/>
    <property type="project" value="UniProtKB-KW"/>
</dbReference>
<dbReference type="GO" id="GO:0016887">
    <property type="term" value="F:ATP hydrolysis activity"/>
    <property type="evidence" value="ECO:0007669"/>
    <property type="project" value="InterPro"/>
</dbReference>
<comment type="caution">
    <text evidence="6">The sequence shown here is derived from an EMBL/GenBank/DDBJ whole genome shotgun (WGS) entry which is preliminary data.</text>
</comment>
<dbReference type="FunFam" id="3.10.20.30:FF:000001">
    <property type="entry name" value="Ribosome-binding ATPase YchF"/>
    <property type="match status" value="1"/>
</dbReference>
<proteinExistence type="predicted"/>
<evidence type="ECO:0000259" key="5">
    <source>
        <dbReference type="PROSITE" id="PS51710"/>
    </source>
</evidence>
<keyword evidence="1" id="KW-0479">Metal-binding</keyword>
<dbReference type="InterPro" id="IPR031167">
    <property type="entry name" value="G_OBG"/>
</dbReference>
<dbReference type="Pfam" id="PF06071">
    <property type="entry name" value="YchF-GTPase_C"/>
    <property type="match status" value="1"/>
</dbReference>
<evidence type="ECO:0000256" key="3">
    <source>
        <dbReference type="ARBA" id="ARBA00022840"/>
    </source>
</evidence>
<dbReference type="AlphaFoldDB" id="A0A1F8B947"/>
<dbReference type="STRING" id="1802516.A3A75_05880"/>
<dbReference type="InterPro" id="IPR006073">
    <property type="entry name" value="GTP-bd"/>
</dbReference>
<name>A0A1F8B947_9BACT</name>
<dbReference type="Gene3D" id="1.10.150.300">
    <property type="entry name" value="TGS-like domain"/>
    <property type="match status" value="1"/>
</dbReference>
<dbReference type="InterPro" id="IPR012675">
    <property type="entry name" value="Beta-grasp_dom_sf"/>
</dbReference>
<reference evidence="6 7" key="1">
    <citation type="journal article" date="2016" name="Nat. Commun.">
        <title>Thousands of microbial genomes shed light on interconnected biogeochemical processes in an aquifer system.</title>
        <authorList>
            <person name="Anantharaman K."/>
            <person name="Brown C.T."/>
            <person name="Hug L.A."/>
            <person name="Sharon I."/>
            <person name="Castelle C.J."/>
            <person name="Probst A.J."/>
            <person name="Thomas B.C."/>
            <person name="Singh A."/>
            <person name="Wilkins M.J."/>
            <person name="Karaoz U."/>
            <person name="Brodie E.L."/>
            <person name="Williams K.H."/>
            <person name="Hubbard S.S."/>
            <person name="Banfield J.F."/>
        </authorList>
    </citation>
    <scope>NUCLEOTIDE SEQUENCE [LARGE SCALE GENOMIC DNA]</scope>
</reference>
<keyword evidence="2" id="KW-0547">Nucleotide-binding</keyword>
<dbReference type="InterPro" id="IPR027417">
    <property type="entry name" value="P-loop_NTPase"/>
</dbReference>
<dbReference type="PROSITE" id="PS51710">
    <property type="entry name" value="G_OBG"/>
    <property type="match status" value="1"/>
</dbReference>
<keyword evidence="3" id="KW-0067">ATP-binding</keyword>
<dbReference type="InterPro" id="IPR012676">
    <property type="entry name" value="TGS-like"/>
</dbReference>
<feature type="domain" description="OBG-type G" evidence="5">
    <location>
        <begin position="1"/>
        <end position="196"/>
    </location>
</feature>
<dbReference type="PANTHER" id="PTHR23305">
    <property type="entry name" value="OBG GTPASE FAMILY"/>
    <property type="match status" value="1"/>
</dbReference>
<evidence type="ECO:0000256" key="1">
    <source>
        <dbReference type="ARBA" id="ARBA00022723"/>
    </source>
</evidence>
<dbReference type="InterPro" id="IPR023192">
    <property type="entry name" value="TGS-like_dom_sf"/>
</dbReference>
<dbReference type="Pfam" id="PF01926">
    <property type="entry name" value="MMR_HSR1"/>
    <property type="match status" value="1"/>
</dbReference>
<dbReference type="PRINTS" id="PR00326">
    <property type="entry name" value="GTP1OBG"/>
</dbReference>
<gene>
    <name evidence="6" type="ORF">A3A75_05880</name>
</gene>
<organism evidence="6 7">
    <name type="scientific">Candidatus Woesebacteria bacterium RIFCSPLOWO2_01_FULL_39_10</name>
    <dbReference type="NCBI Taxonomy" id="1802516"/>
    <lineage>
        <taxon>Bacteria</taxon>
        <taxon>Candidatus Woeseibacteriota</taxon>
    </lineage>
</organism>
<accession>A0A1F8B947</accession>
<dbReference type="Gene3D" id="3.10.20.30">
    <property type="match status" value="1"/>
</dbReference>
<dbReference type="EMBL" id="MGHC01000010">
    <property type="protein sequence ID" value="OGM60199.1"/>
    <property type="molecule type" value="Genomic_DNA"/>
</dbReference>